<dbReference type="OrthoDB" id="2420947at2759"/>
<evidence type="ECO:0000256" key="2">
    <source>
        <dbReference type="SAM" id="MobiDB-lite"/>
    </source>
</evidence>
<keyword evidence="4" id="KW-1185">Reference proteome</keyword>
<reference evidence="3 4" key="1">
    <citation type="submission" date="2018-12" db="EMBL/GenBank/DDBJ databases">
        <authorList>
            <person name="Tiukova I."/>
            <person name="Dainat J."/>
        </authorList>
    </citation>
    <scope>NUCLEOTIDE SEQUENCE [LARGE SCALE GENOMIC DNA]</scope>
</reference>
<accession>A0A448YIY9</accession>
<dbReference type="InterPro" id="IPR025212">
    <property type="entry name" value="CAD_CENP-Q"/>
</dbReference>
<evidence type="ECO:0000313" key="4">
    <source>
        <dbReference type="Proteomes" id="UP000290900"/>
    </source>
</evidence>
<sequence>MFGRFKERGKTPKRPSARTRVKKLSNSKLGKSIFQARHSQGDSQASLSIQDSSKLNVGLNSLTKGNKSLFDADDDIPGTAAEDSLRSLNQSDHGQAEVEEVQVTSPKARRRHARTGVKPVKRNLRNKDVITIPDDDDEEYADETKSVTKTYTQSIPLDSMQQTWTVLTPNVQTMLESILTLFIEQSLSSISFKNKKDRLRLRSLVRSLMIRPLMKRFRHVKLPPGIKESHLDQEQLNEEKLRLETNYDANLKQLEGLQTELLKEQQRLKGEQKYTREYESKVNESKKLMERSLDQIRNLLGDDFVSGEENDKPTKGKTEADSLGLQDGDAALIVSDSFANNGDTIYDISKDVQLTESLETLQAKLSKVDSNITVVKDLSAMLDRIHNILGLAK</sequence>
<protein>
    <submittedName>
        <fullName evidence="3">DEKNAAC101702</fullName>
    </submittedName>
</protein>
<keyword evidence="1" id="KW-0175">Coiled coil</keyword>
<dbReference type="Proteomes" id="UP000290900">
    <property type="component" value="Unassembled WGS sequence"/>
</dbReference>
<feature type="compositionally biased region" description="Basic and acidic residues" evidence="2">
    <location>
        <begin position="1"/>
        <end position="10"/>
    </location>
</feature>
<dbReference type="InParanoid" id="A0A448YIY9"/>
<feature type="compositionally biased region" description="Basic residues" evidence="2">
    <location>
        <begin position="11"/>
        <end position="25"/>
    </location>
</feature>
<gene>
    <name evidence="3" type="ORF">BRENAR_LOCUS1573</name>
</gene>
<name>A0A448YIY9_BRENA</name>
<feature type="coiled-coil region" evidence="1">
    <location>
        <begin position="226"/>
        <end position="271"/>
    </location>
</feature>
<dbReference type="Pfam" id="PF13094">
    <property type="entry name" value="CENP-Q"/>
    <property type="match status" value="1"/>
</dbReference>
<feature type="region of interest" description="Disordered" evidence="2">
    <location>
        <begin position="1"/>
        <end position="32"/>
    </location>
</feature>
<proteinExistence type="predicted"/>
<dbReference type="STRING" id="13370.A0A448YIY9"/>
<dbReference type="EMBL" id="CAACVR010000007">
    <property type="protein sequence ID" value="VEU20838.1"/>
    <property type="molecule type" value="Genomic_DNA"/>
</dbReference>
<evidence type="ECO:0000313" key="3">
    <source>
        <dbReference type="EMBL" id="VEU20838.1"/>
    </source>
</evidence>
<evidence type="ECO:0000256" key="1">
    <source>
        <dbReference type="SAM" id="Coils"/>
    </source>
</evidence>
<dbReference type="AlphaFoldDB" id="A0A448YIY9"/>
<organism evidence="3 4">
    <name type="scientific">Brettanomyces naardenensis</name>
    <name type="common">Yeast</name>
    <dbReference type="NCBI Taxonomy" id="13370"/>
    <lineage>
        <taxon>Eukaryota</taxon>
        <taxon>Fungi</taxon>
        <taxon>Dikarya</taxon>
        <taxon>Ascomycota</taxon>
        <taxon>Saccharomycotina</taxon>
        <taxon>Pichiomycetes</taxon>
        <taxon>Pichiales</taxon>
        <taxon>Pichiaceae</taxon>
        <taxon>Brettanomyces</taxon>
    </lineage>
</organism>